<dbReference type="PROSITE" id="PS51257">
    <property type="entry name" value="PROKAR_LIPOPROTEIN"/>
    <property type="match status" value="1"/>
</dbReference>
<reference evidence="2" key="1">
    <citation type="journal article" date="2019" name="Int. J. Syst. Evol. Microbiol.">
        <title>The Global Catalogue of Microorganisms (GCM) 10K type strain sequencing project: providing services to taxonomists for standard genome sequencing and annotation.</title>
        <authorList>
            <consortium name="The Broad Institute Genomics Platform"/>
            <consortium name="The Broad Institute Genome Sequencing Center for Infectious Disease"/>
            <person name="Wu L."/>
            <person name="Ma J."/>
        </authorList>
    </citation>
    <scope>NUCLEOTIDE SEQUENCE [LARGE SCALE GENOMIC DNA]</scope>
    <source>
        <strain evidence="2">KCTC 42255</strain>
    </source>
</reference>
<dbReference type="RefSeq" id="WP_379046122.1">
    <property type="nucleotide sequence ID" value="NZ_JBHULZ010000026.1"/>
</dbReference>
<evidence type="ECO:0000313" key="1">
    <source>
        <dbReference type="EMBL" id="MFD2697733.1"/>
    </source>
</evidence>
<protein>
    <recommendedName>
        <fullName evidence="3">Phosphopeptide-binding protein</fullName>
    </recommendedName>
</protein>
<gene>
    <name evidence="1" type="ORF">ACFSQ0_06985</name>
</gene>
<dbReference type="Proteomes" id="UP001597357">
    <property type="component" value="Unassembled WGS sequence"/>
</dbReference>
<proteinExistence type="predicted"/>
<comment type="caution">
    <text evidence="1">The sequence shown here is derived from an EMBL/GenBank/DDBJ whole genome shotgun (WGS) entry which is preliminary data.</text>
</comment>
<evidence type="ECO:0008006" key="3">
    <source>
        <dbReference type="Google" id="ProtNLM"/>
    </source>
</evidence>
<evidence type="ECO:0000313" key="2">
    <source>
        <dbReference type="Proteomes" id="UP001597357"/>
    </source>
</evidence>
<keyword evidence="2" id="KW-1185">Reference proteome</keyword>
<sequence length="271" mass="31087">MKNTTLIFNFILLIIFSSCKENQTTKNEELKDTQEKEEVTIVTDDIKLTKLQNSPKFKNAKLQMIAPETNTLEAGDNIFSFQVENYKLGVPTENAQDLGLANSKKGQHVHFILNNNPYSAHYEEQFSKNLEAGEHTVLAFLSRSYHESVKNKNAFVLKKLSVGEIKPENQLDINLNNPHMFYSRPKGSYSGKDNERILLDFYLVNANLSKEEYKIKAKINGQEFIITEWAPYLIEGLKMGENTIELNFLDKDNNMVASPYNPVKRTIILEE</sequence>
<accession>A0ABW5SE08</accession>
<name>A0ABW5SE08_9FLAO</name>
<dbReference type="EMBL" id="JBHULZ010000026">
    <property type="protein sequence ID" value="MFD2697733.1"/>
    <property type="molecule type" value="Genomic_DNA"/>
</dbReference>
<organism evidence="1 2">
    <name type="scientific">Mesonia sediminis</name>
    <dbReference type="NCBI Taxonomy" id="1703946"/>
    <lineage>
        <taxon>Bacteria</taxon>
        <taxon>Pseudomonadati</taxon>
        <taxon>Bacteroidota</taxon>
        <taxon>Flavobacteriia</taxon>
        <taxon>Flavobacteriales</taxon>
        <taxon>Flavobacteriaceae</taxon>
        <taxon>Mesonia</taxon>
    </lineage>
</organism>